<evidence type="ECO:0000256" key="1">
    <source>
        <dbReference type="SAM" id="Phobius"/>
    </source>
</evidence>
<accession>A0A1F6EHE2</accession>
<feature type="transmembrane region" description="Helical" evidence="1">
    <location>
        <begin position="115"/>
        <end position="138"/>
    </location>
</feature>
<gene>
    <name evidence="2" type="ORF">A3A38_01005</name>
</gene>
<proteinExistence type="predicted"/>
<dbReference type="AlphaFoldDB" id="A0A1F6EHE2"/>
<reference evidence="2 3" key="1">
    <citation type="journal article" date="2016" name="Nat. Commun.">
        <title>Thousands of microbial genomes shed light on interconnected biogeochemical processes in an aquifer system.</title>
        <authorList>
            <person name="Anantharaman K."/>
            <person name="Brown C.T."/>
            <person name="Hug L.A."/>
            <person name="Sharon I."/>
            <person name="Castelle C.J."/>
            <person name="Probst A.J."/>
            <person name="Thomas B.C."/>
            <person name="Singh A."/>
            <person name="Wilkins M.J."/>
            <person name="Karaoz U."/>
            <person name="Brodie E.L."/>
            <person name="Williams K.H."/>
            <person name="Hubbard S.S."/>
            <person name="Banfield J.F."/>
        </authorList>
    </citation>
    <scope>NUCLEOTIDE SEQUENCE [LARGE SCALE GENOMIC DNA]</scope>
</reference>
<dbReference type="Proteomes" id="UP000177306">
    <property type="component" value="Unassembled WGS sequence"/>
</dbReference>
<organism evidence="2 3">
    <name type="scientific">Candidatus Kaiserbacteria bacterium RIFCSPLOWO2_01_FULL_53_17</name>
    <dbReference type="NCBI Taxonomy" id="1798511"/>
    <lineage>
        <taxon>Bacteria</taxon>
        <taxon>Candidatus Kaiseribacteriota</taxon>
    </lineage>
</organism>
<sequence>MSKSFQGSRSTLILIVLVFYIGSGILSLWEMYTSLVSGGSFAAQNALLLFLDITYVLGGTYLLLKLDTILPRYRSELVRLITIGFGLNVLLYAWTTLQIILYPEMMLPGFSEGDLTLPLLAIPIAGMALMYLVYRVTVNSIDTVSKREPDTHRSTSHTILYWAIAIGFFVAMLIAILWDPATNSFNVL</sequence>
<feature type="transmembrane region" description="Helical" evidence="1">
    <location>
        <begin position="41"/>
        <end position="64"/>
    </location>
</feature>
<feature type="transmembrane region" description="Helical" evidence="1">
    <location>
        <begin position="12"/>
        <end position="29"/>
    </location>
</feature>
<keyword evidence="1" id="KW-1133">Transmembrane helix</keyword>
<comment type="caution">
    <text evidence="2">The sequence shown here is derived from an EMBL/GenBank/DDBJ whole genome shotgun (WGS) entry which is preliminary data.</text>
</comment>
<evidence type="ECO:0000313" key="3">
    <source>
        <dbReference type="Proteomes" id="UP000177306"/>
    </source>
</evidence>
<keyword evidence="1" id="KW-0472">Membrane</keyword>
<evidence type="ECO:0000313" key="2">
    <source>
        <dbReference type="EMBL" id="OGG73033.1"/>
    </source>
</evidence>
<name>A0A1F6EHE2_9BACT</name>
<feature type="transmembrane region" description="Helical" evidence="1">
    <location>
        <begin position="159"/>
        <end position="178"/>
    </location>
</feature>
<dbReference type="EMBL" id="MFLY01000016">
    <property type="protein sequence ID" value="OGG73033.1"/>
    <property type="molecule type" value="Genomic_DNA"/>
</dbReference>
<protein>
    <submittedName>
        <fullName evidence="2">Uncharacterized protein</fullName>
    </submittedName>
</protein>
<keyword evidence="1" id="KW-0812">Transmembrane</keyword>
<feature type="transmembrane region" description="Helical" evidence="1">
    <location>
        <begin position="76"/>
        <end position="95"/>
    </location>
</feature>